<dbReference type="RefSeq" id="WP_046315546.1">
    <property type="nucleotide sequence ID" value="NZ_JBHSZT010000003.1"/>
</dbReference>
<accession>A0A0F4LW15</accession>
<dbReference type="Gene3D" id="3.30.429.10">
    <property type="entry name" value="Macrophage Migration Inhibitory Factor"/>
    <property type="match status" value="1"/>
</dbReference>
<dbReference type="AlphaFoldDB" id="A0A0F4LW15"/>
<dbReference type="PANTHER" id="PTHR38460:SF1">
    <property type="entry name" value="TAUTOMERASE YOLI-RELATED"/>
    <property type="match status" value="1"/>
</dbReference>
<protein>
    <submittedName>
        <fullName evidence="1">4-oxalocrotonate tautomerase</fullName>
    </submittedName>
</protein>
<comment type="caution">
    <text evidence="1">The sequence shown here is derived from an EMBL/GenBank/DDBJ whole genome shotgun (WGS) entry which is preliminary data.</text>
</comment>
<evidence type="ECO:0000313" key="2">
    <source>
        <dbReference type="Proteomes" id="UP000033558"/>
    </source>
</evidence>
<name>A0A0F4LW15_9LACO</name>
<sequence>MPLVRLDMIKGRSPAEIQQIMDLTQQAVVHNFEVHPRDRYQIVTQHEPYEISMLDTGLGFERSDQILIISVTSRARSRQAIQKFYAEICDTLAQAQLVKPCDLMVNFKINGDADWSFGFGRAQFLTGEL</sequence>
<dbReference type="InterPro" id="IPR014347">
    <property type="entry name" value="Tautomerase/MIF_sf"/>
</dbReference>
<proteinExistence type="predicted"/>
<gene>
    <name evidence="1" type="primary">iolK</name>
    <name evidence="1" type="ORF">JG30_02830</name>
</gene>
<dbReference type="Pfam" id="PF14552">
    <property type="entry name" value="Tautomerase_2"/>
    <property type="match status" value="1"/>
</dbReference>
<dbReference type="PANTHER" id="PTHR38460">
    <property type="entry name" value="TAUTOMERASE YOLI-RELATED"/>
    <property type="match status" value="1"/>
</dbReference>
<reference evidence="1 2" key="1">
    <citation type="submission" date="2015-01" db="EMBL/GenBank/DDBJ databases">
        <title>Comparative genomics of the lactic acid bacteria isolated from the honey bee gut.</title>
        <authorList>
            <person name="Ellegaard K.M."/>
            <person name="Tamarit D."/>
            <person name="Javelind E."/>
            <person name="Olofsson T."/>
            <person name="Andersson S.G."/>
            <person name="Vasquez A."/>
        </authorList>
    </citation>
    <scope>NUCLEOTIDE SEQUENCE [LARGE SCALE GENOMIC DNA]</scope>
    <source>
        <strain evidence="1 2">Bin4</strain>
    </source>
</reference>
<dbReference type="OrthoDB" id="9804765at2"/>
<organism evidence="1 2">
    <name type="scientific">Bombilactobacillus mellifer</name>
    <dbReference type="NCBI Taxonomy" id="1218492"/>
    <lineage>
        <taxon>Bacteria</taxon>
        <taxon>Bacillati</taxon>
        <taxon>Bacillota</taxon>
        <taxon>Bacilli</taxon>
        <taxon>Lactobacillales</taxon>
        <taxon>Lactobacillaceae</taxon>
        <taxon>Bombilactobacillus</taxon>
    </lineage>
</organism>
<dbReference type="SUPFAM" id="SSF55331">
    <property type="entry name" value="Tautomerase/MIF"/>
    <property type="match status" value="1"/>
</dbReference>
<dbReference type="Proteomes" id="UP000033558">
    <property type="component" value="Unassembled WGS sequence"/>
</dbReference>
<dbReference type="InterPro" id="IPR037479">
    <property type="entry name" value="Tauto_MSAD"/>
</dbReference>
<dbReference type="EMBL" id="JXJQ01000003">
    <property type="protein sequence ID" value="KJY62820.1"/>
    <property type="molecule type" value="Genomic_DNA"/>
</dbReference>
<dbReference type="HOGENOM" id="CLU_148073_0_0_9"/>
<dbReference type="STRING" id="1218492.JG30_02830"/>
<keyword evidence="2" id="KW-1185">Reference proteome</keyword>
<evidence type="ECO:0000313" key="1">
    <source>
        <dbReference type="EMBL" id="KJY62820.1"/>
    </source>
</evidence>
<dbReference type="PATRIC" id="fig|1218492.5.peg.399"/>